<feature type="compositionally biased region" description="Basic residues" evidence="1">
    <location>
        <begin position="184"/>
        <end position="193"/>
    </location>
</feature>
<proteinExistence type="predicted"/>
<dbReference type="EMBL" id="CAICTM010000033">
    <property type="protein sequence ID" value="CAB9498232.1"/>
    <property type="molecule type" value="Genomic_DNA"/>
</dbReference>
<comment type="caution">
    <text evidence="2">The sequence shown here is derived from an EMBL/GenBank/DDBJ whole genome shotgun (WGS) entry which is preliminary data.</text>
</comment>
<organism evidence="2 3">
    <name type="scientific">Seminavis robusta</name>
    <dbReference type="NCBI Taxonomy" id="568900"/>
    <lineage>
        <taxon>Eukaryota</taxon>
        <taxon>Sar</taxon>
        <taxon>Stramenopiles</taxon>
        <taxon>Ochrophyta</taxon>
        <taxon>Bacillariophyta</taxon>
        <taxon>Bacillariophyceae</taxon>
        <taxon>Bacillariophycidae</taxon>
        <taxon>Naviculales</taxon>
        <taxon>Naviculaceae</taxon>
        <taxon>Seminavis</taxon>
    </lineage>
</organism>
<feature type="region of interest" description="Disordered" evidence="1">
    <location>
        <begin position="151"/>
        <end position="206"/>
    </location>
</feature>
<reference evidence="2" key="1">
    <citation type="submission" date="2020-06" db="EMBL/GenBank/DDBJ databases">
        <authorList>
            <consortium name="Plant Systems Biology data submission"/>
        </authorList>
    </citation>
    <scope>NUCLEOTIDE SEQUENCE</scope>
    <source>
        <strain evidence="2">D6</strain>
    </source>
</reference>
<dbReference type="AlphaFoldDB" id="A0A9N8D8D0"/>
<keyword evidence="3" id="KW-1185">Reference proteome</keyword>
<dbReference type="Proteomes" id="UP001153069">
    <property type="component" value="Unassembled WGS sequence"/>
</dbReference>
<name>A0A9N8D8D0_9STRA</name>
<evidence type="ECO:0000256" key="1">
    <source>
        <dbReference type="SAM" id="MobiDB-lite"/>
    </source>
</evidence>
<evidence type="ECO:0000313" key="2">
    <source>
        <dbReference type="EMBL" id="CAB9498232.1"/>
    </source>
</evidence>
<accession>A0A9N8D8D0</accession>
<sequence>MVKINAKNSSVPVQGVKVAQSNATKIWGISGEHLKYKMTKNETKGRCVLYDLEDVIQAALQRKQTNCRYNRDLSGLPKVLERLDKCDDDNARNQLAAFYRRKLDLFLPEVVELVAKEMIQTVRAEIKQAERKIANKKSNLGAFQVLSRGKKDISDDEENDSKVEYSDDDEEGKKRKATPSPKTTVKRKKRKTVLHNGTIWGDNDEDFTPALEHHKTIKVTPITTRKTRSATRRAIADEK</sequence>
<gene>
    <name evidence="2" type="ORF">SEMRO_33_G021670.1</name>
</gene>
<protein>
    <submittedName>
        <fullName evidence="2">Uncharacterized protein</fullName>
    </submittedName>
</protein>
<evidence type="ECO:0000313" key="3">
    <source>
        <dbReference type="Proteomes" id="UP001153069"/>
    </source>
</evidence>